<evidence type="ECO:0000313" key="5">
    <source>
        <dbReference type="Proteomes" id="UP000189627"/>
    </source>
</evidence>
<evidence type="ECO:0000256" key="1">
    <source>
        <dbReference type="ARBA" id="ARBA00006739"/>
    </source>
</evidence>
<comment type="similarity">
    <text evidence="1">Belongs to the glycosyltransferase 2 family.</text>
</comment>
<dbReference type="Gene3D" id="3.90.550.10">
    <property type="entry name" value="Spore Coat Polysaccharide Biosynthesis Protein SpsA, Chain A"/>
    <property type="match status" value="1"/>
</dbReference>
<sequence>MLKAGALFVTYLPTSEQVRHISDVASEFDSVVAVDNSPPDSAVDPGSFGPGIKVVLNANQGGIAGAFNRAIEVLLDEGVEHVYFFDQDSLIPHAYRKGMEEALKSAPPACLIGPRIYDVNLRAFSPRYNVSRWHYRADDVSQEDNAVLPCTLLISSGSVATRQALEKCGPFREDYFIDDVDTEYCLRAGTLAVGVYLNTGLVLSHAIGDREEHRFLGMRVRPSHHSALRRYYRSRNGIHLSSRQLVRSPAFFVHNQKRLAHETIGVILYEQRKLKKLVGILIGIFDGLVGRLGDLSRSSPRLYRWLTTK</sequence>
<dbReference type="GO" id="GO:0016757">
    <property type="term" value="F:glycosyltransferase activity"/>
    <property type="evidence" value="ECO:0007669"/>
    <property type="project" value="UniProtKB-KW"/>
</dbReference>
<evidence type="ECO:0000256" key="2">
    <source>
        <dbReference type="ARBA" id="ARBA00022676"/>
    </source>
</evidence>
<dbReference type="SUPFAM" id="SSF53448">
    <property type="entry name" value="Nucleotide-diphospho-sugar transferases"/>
    <property type="match status" value="1"/>
</dbReference>
<dbReference type="AlphaFoldDB" id="A0A1U9USP4"/>
<reference evidence="5" key="1">
    <citation type="submission" date="2017-02" db="EMBL/GenBank/DDBJ databases">
        <title>Complete genome sequence of Cupriavidus necator strain NH9, a 3-chlorobenzoate degrader.</title>
        <authorList>
            <person name="Moriuchi R."/>
            <person name="Dohra H."/>
            <person name="Ogawa N."/>
        </authorList>
    </citation>
    <scope>NUCLEOTIDE SEQUENCE [LARGE SCALE GENOMIC DNA]</scope>
    <source>
        <strain evidence="5">NH9</strain>
    </source>
</reference>
<dbReference type="PANTHER" id="PTHR43179:SF12">
    <property type="entry name" value="GALACTOFURANOSYLTRANSFERASE GLFT2"/>
    <property type="match status" value="1"/>
</dbReference>
<dbReference type="CDD" id="cd02526">
    <property type="entry name" value="GT2_RfbF_like"/>
    <property type="match status" value="1"/>
</dbReference>
<name>A0A1U9USP4_CUPNE</name>
<evidence type="ECO:0000256" key="3">
    <source>
        <dbReference type="ARBA" id="ARBA00022679"/>
    </source>
</evidence>
<keyword evidence="2" id="KW-0328">Glycosyltransferase</keyword>
<dbReference type="InterPro" id="IPR029044">
    <property type="entry name" value="Nucleotide-diphossugar_trans"/>
</dbReference>
<gene>
    <name evidence="4" type="ORF">BJN34_15540</name>
</gene>
<evidence type="ECO:0000313" key="4">
    <source>
        <dbReference type="EMBL" id="AQV95291.1"/>
    </source>
</evidence>
<dbReference type="OrthoDB" id="9771846at2"/>
<protein>
    <submittedName>
        <fullName evidence="4">Glycosyl transferase</fullName>
    </submittedName>
</protein>
<proteinExistence type="inferred from homology"/>
<accession>A0A1U9USP4</accession>
<dbReference type="RefSeq" id="WP_078197583.1">
    <property type="nucleotide sequence ID" value="NZ_CP017757.2"/>
</dbReference>
<dbReference type="EMBL" id="CP017757">
    <property type="protein sequence ID" value="AQV95291.1"/>
    <property type="molecule type" value="Genomic_DNA"/>
</dbReference>
<dbReference type="Proteomes" id="UP000189627">
    <property type="component" value="Chromosome 1"/>
</dbReference>
<dbReference type="KEGG" id="cuh:BJN34_15540"/>
<keyword evidence="3 4" id="KW-0808">Transferase</keyword>
<dbReference type="PANTHER" id="PTHR43179">
    <property type="entry name" value="RHAMNOSYLTRANSFERASE WBBL"/>
    <property type="match status" value="1"/>
</dbReference>
<organism evidence="4 5">
    <name type="scientific">Cupriavidus necator</name>
    <name type="common">Alcaligenes eutrophus</name>
    <name type="synonym">Ralstonia eutropha</name>
    <dbReference type="NCBI Taxonomy" id="106590"/>
    <lineage>
        <taxon>Bacteria</taxon>
        <taxon>Pseudomonadati</taxon>
        <taxon>Pseudomonadota</taxon>
        <taxon>Betaproteobacteria</taxon>
        <taxon>Burkholderiales</taxon>
        <taxon>Burkholderiaceae</taxon>
        <taxon>Cupriavidus</taxon>
    </lineage>
</organism>